<dbReference type="Proteomes" id="UP000182836">
    <property type="component" value="Unassembled WGS sequence"/>
</dbReference>
<dbReference type="EMBL" id="LGUG01000004">
    <property type="protein sequence ID" value="KON94886.1"/>
    <property type="molecule type" value="Genomic_DNA"/>
</dbReference>
<dbReference type="AlphaFoldDB" id="A0A0D1WG37"/>
<dbReference type="STRING" id="47500.AF333_04680"/>
<dbReference type="PATRIC" id="fig|47500.8.peg.5452"/>
<reference evidence="2 4" key="2">
    <citation type="submission" date="2016-10" db="EMBL/GenBank/DDBJ databases">
        <authorList>
            <person name="de Groot N.N."/>
        </authorList>
    </citation>
    <scope>NUCLEOTIDE SEQUENCE [LARGE SCALE GENOMIC DNA]</scope>
    <source>
        <strain evidence="2 4">DSM 2895</strain>
    </source>
</reference>
<accession>A0A0D1WG37</accession>
<evidence type="ECO:0000313" key="2">
    <source>
        <dbReference type="EMBL" id="SDI92803.1"/>
    </source>
</evidence>
<dbReference type="OrthoDB" id="1807498at2"/>
<dbReference type="GeneID" id="42304502"/>
<protein>
    <recommendedName>
        <fullName evidence="5">Phage XkdN-like tail assembly chaperone protein, TAC</fullName>
    </recommendedName>
</protein>
<reference evidence="1 3" key="1">
    <citation type="submission" date="2015-07" db="EMBL/GenBank/DDBJ databases">
        <title>Fjat-14205 dsm 2895.</title>
        <authorList>
            <person name="Liu B."/>
            <person name="Wang J."/>
            <person name="Zhu Y."/>
            <person name="Liu G."/>
            <person name="Chen Q."/>
            <person name="Chen Z."/>
            <person name="Lan J."/>
            <person name="Che J."/>
            <person name="Ge C."/>
            <person name="Shi H."/>
            <person name="Pan Z."/>
            <person name="Liu X."/>
        </authorList>
    </citation>
    <scope>NUCLEOTIDE SEQUENCE [LARGE SCALE GENOMIC DNA]</scope>
    <source>
        <strain evidence="1 3">DSM 2895</strain>
    </source>
</reference>
<name>A0A0D1WG37_ANEMI</name>
<evidence type="ECO:0008006" key="5">
    <source>
        <dbReference type="Google" id="ProtNLM"/>
    </source>
</evidence>
<evidence type="ECO:0000313" key="3">
    <source>
        <dbReference type="Proteomes" id="UP000037269"/>
    </source>
</evidence>
<gene>
    <name evidence="1" type="ORF">AF333_04680</name>
    <name evidence="2" type="ORF">SAMN04487909_109122</name>
</gene>
<sequence length="135" mass="15252">MAIVNIQDVIAKRKAKVEEKIATVYIPSLEGEIKIKAPSREDLREYDHALVYERTKENDSEVLQKATEKIILRNVVEPNLKDKDLIEALGCKKNPSAVVQEFFEVVEIPQVALFILNLAGRDNAAPVRLVDDLKN</sequence>
<evidence type="ECO:0000313" key="4">
    <source>
        <dbReference type="Proteomes" id="UP000182836"/>
    </source>
</evidence>
<dbReference type="Proteomes" id="UP000037269">
    <property type="component" value="Unassembled WGS sequence"/>
</dbReference>
<keyword evidence="3" id="KW-1185">Reference proteome</keyword>
<evidence type="ECO:0000313" key="1">
    <source>
        <dbReference type="EMBL" id="KON94886.1"/>
    </source>
</evidence>
<dbReference type="InterPro" id="IPR038559">
    <property type="entry name" value="XkdN-like_sf"/>
</dbReference>
<dbReference type="EMBL" id="FNED01000009">
    <property type="protein sequence ID" value="SDI92803.1"/>
    <property type="molecule type" value="Genomic_DNA"/>
</dbReference>
<organism evidence="1 3">
    <name type="scientific">Aneurinibacillus migulanus</name>
    <name type="common">Bacillus migulanus</name>
    <dbReference type="NCBI Taxonomy" id="47500"/>
    <lineage>
        <taxon>Bacteria</taxon>
        <taxon>Bacillati</taxon>
        <taxon>Bacillota</taxon>
        <taxon>Bacilli</taxon>
        <taxon>Bacillales</taxon>
        <taxon>Paenibacillaceae</taxon>
        <taxon>Aneurinibacillus group</taxon>
        <taxon>Aneurinibacillus</taxon>
    </lineage>
</organism>
<dbReference type="RefSeq" id="WP_043065036.1">
    <property type="nucleotide sequence ID" value="NZ_BJOA01000067.1"/>
</dbReference>
<dbReference type="Gene3D" id="3.30.2220.30">
    <property type="match status" value="1"/>
</dbReference>
<proteinExistence type="predicted"/>